<dbReference type="PANTHER" id="PTHR35273">
    <property type="entry name" value="ALPHA-1,4 POLYGALACTOSAMINIDASE, PUTATIVE (AFU_ORTHOLOGUE AFUA_3G07890)-RELATED"/>
    <property type="match status" value="1"/>
</dbReference>
<proteinExistence type="predicted"/>
<feature type="domain" description="Glycoside-hydrolase family GH114 TIM-barrel" evidence="2">
    <location>
        <begin position="75"/>
        <end position="292"/>
    </location>
</feature>
<comment type="caution">
    <text evidence="3">The sequence shown here is derived from an EMBL/GenBank/DDBJ whole genome shotgun (WGS) entry which is preliminary data.</text>
</comment>
<reference evidence="3 4" key="1">
    <citation type="submission" date="2021-03" db="EMBL/GenBank/DDBJ databases">
        <title>Sequencing the genomes of 1000 actinobacteria strains.</title>
        <authorList>
            <person name="Klenk H.-P."/>
        </authorList>
    </citation>
    <scope>NUCLEOTIDE SEQUENCE [LARGE SCALE GENOMIC DNA]</scope>
    <source>
        <strain evidence="3 4">DSM 44580</strain>
    </source>
</reference>
<dbReference type="RefSeq" id="WP_209706777.1">
    <property type="nucleotide sequence ID" value="NZ_JAGIOO010000001.1"/>
</dbReference>
<dbReference type="Pfam" id="PF03537">
    <property type="entry name" value="Glyco_hydro_114"/>
    <property type="match status" value="1"/>
</dbReference>
<feature type="compositionally biased region" description="Low complexity" evidence="1">
    <location>
        <begin position="8"/>
        <end position="18"/>
    </location>
</feature>
<name>A0ABS5AA00_9PSEU</name>
<accession>A0ABS5AA00</accession>
<evidence type="ECO:0000313" key="4">
    <source>
        <dbReference type="Proteomes" id="UP001519363"/>
    </source>
</evidence>
<evidence type="ECO:0000256" key="1">
    <source>
        <dbReference type="SAM" id="MobiDB-lite"/>
    </source>
</evidence>
<dbReference type="Proteomes" id="UP001519363">
    <property type="component" value="Unassembled WGS sequence"/>
</dbReference>
<dbReference type="Gene3D" id="3.20.20.70">
    <property type="entry name" value="Aldolase class I"/>
    <property type="match status" value="1"/>
</dbReference>
<feature type="compositionally biased region" description="Pro residues" evidence="1">
    <location>
        <begin position="19"/>
        <end position="33"/>
    </location>
</feature>
<protein>
    <recommendedName>
        <fullName evidence="2">Glycoside-hydrolase family GH114 TIM-barrel domain-containing protein</fullName>
    </recommendedName>
</protein>
<sequence>MTAACTGAPAAPEEAATSSPPPPSVSAPPPEPAPSSEAPAPAPSEPGRPPATTAPPPPPPPAAKPARWVPKPGSTWQWQLSGPVDTSVAADIYDIDAVGNSREVVKTLQAKGRKVVCYVNAGASEDYRPDAGRLRGSVLGNENGWPGERWLDIRRLDVVLPVMAARFDVCRDKGFDGVEADLVDAYAHDSGHAISAADQLAYNRALARLAHERGLSIGLKNALGLVPQLVGDFDFAVNEQCAEYDECAKLTPFIQAGKAVLHAEYDLTPDRYCGTTRRLGLSSIHKNLNLDAARRTC</sequence>
<evidence type="ECO:0000313" key="3">
    <source>
        <dbReference type="EMBL" id="MBP2473405.1"/>
    </source>
</evidence>
<organism evidence="3 4">
    <name type="scientific">Crossiella equi</name>
    <dbReference type="NCBI Taxonomy" id="130796"/>
    <lineage>
        <taxon>Bacteria</taxon>
        <taxon>Bacillati</taxon>
        <taxon>Actinomycetota</taxon>
        <taxon>Actinomycetes</taxon>
        <taxon>Pseudonocardiales</taxon>
        <taxon>Pseudonocardiaceae</taxon>
        <taxon>Crossiella</taxon>
    </lineage>
</organism>
<gene>
    <name evidence="3" type="ORF">JOF53_002277</name>
</gene>
<dbReference type="InterPro" id="IPR004352">
    <property type="entry name" value="GH114_TIM-barrel"/>
</dbReference>
<feature type="region of interest" description="Disordered" evidence="1">
    <location>
        <begin position="1"/>
        <end position="80"/>
    </location>
</feature>
<feature type="compositionally biased region" description="Pro residues" evidence="1">
    <location>
        <begin position="40"/>
        <end position="63"/>
    </location>
</feature>
<dbReference type="SUPFAM" id="SSF51445">
    <property type="entry name" value="(Trans)glycosidases"/>
    <property type="match status" value="1"/>
</dbReference>
<dbReference type="InterPro" id="IPR013785">
    <property type="entry name" value="Aldolase_TIM"/>
</dbReference>
<keyword evidence="4" id="KW-1185">Reference proteome</keyword>
<evidence type="ECO:0000259" key="2">
    <source>
        <dbReference type="Pfam" id="PF03537"/>
    </source>
</evidence>
<dbReference type="PANTHER" id="PTHR35273:SF2">
    <property type="entry name" value="ALPHA-GALACTOSIDASE"/>
    <property type="match status" value="1"/>
</dbReference>
<dbReference type="InterPro" id="IPR017853">
    <property type="entry name" value="GH"/>
</dbReference>
<dbReference type="EMBL" id="JAGIOO010000001">
    <property type="protein sequence ID" value="MBP2473405.1"/>
    <property type="molecule type" value="Genomic_DNA"/>
</dbReference>